<dbReference type="PANTHER" id="PTHR34145:SF68">
    <property type="entry name" value="FBD DOMAIN-CONTAINING PROTEIN"/>
    <property type="match status" value="1"/>
</dbReference>
<proteinExistence type="predicted"/>
<dbReference type="OrthoDB" id="613853at2759"/>
<name>A0A1R3KQ46_9ROSI</name>
<protein>
    <submittedName>
        <fullName evidence="1">Ubiquitin-protein ligase</fullName>
    </submittedName>
</protein>
<evidence type="ECO:0000313" key="1">
    <source>
        <dbReference type="EMBL" id="OMP09205.1"/>
    </source>
</evidence>
<gene>
    <name evidence="1" type="ORF">COLO4_05702</name>
</gene>
<dbReference type="EMBL" id="AWUE01012433">
    <property type="protein sequence ID" value="OMP09205.1"/>
    <property type="molecule type" value="Genomic_DNA"/>
</dbReference>
<evidence type="ECO:0000313" key="2">
    <source>
        <dbReference type="Proteomes" id="UP000187203"/>
    </source>
</evidence>
<dbReference type="PANTHER" id="PTHR34145">
    <property type="entry name" value="OS02G0105600 PROTEIN"/>
    <property type="match status" value="1"/>
</dbReference>
<accession>A0A1R3KQ46</accession>
<dbReference type="GO" id="GO:0016874">
    <property type="term" value="F:ligase activity"/>
    <property type="evidence" value="ECO:0007669"/>
    <property type="project" value="UniProtKB-KW"/>
</dbReference>
<organism evidence="1 2">
    <name type="scientific">Corchorus olitorius</name>
    <dbReference type="NCBI Taxonomy" id="93759"/>
    <lineage>
        <taxon>Eukaryota</taxon>
        <taxon>Viridiplantae</taxon>
        <taxon>Streptophyta</taxon>
        <taxon>Embryophyta</taxon>
        <taxon>Tracheophyta</taxon>
        <taxon>Spermatophyta</taxon>
        <taxon>Magnoliopsida</taxon>
        <taxon>eudicotyledons</taxon>
        <taxon>Gunneridae</taxon>
        <taxon>Pentapetalae</taxon>
        <taxon>rosids</taxon>
        <taxon>malvids</taxon>
        <taxon>Malvales</taxon>
        <taxon>Malvaceae</taxon>
        <taxon>Grewioideae</taxon>
        <taxon>Apeibeae</taxon>
        <taxon>Corchorus</taxon>
    </lineage>
</organism>
<dbReference type="AlphaFoldDB" id="A0A1R3KQ46"/>
<keyword evidence="1" id="KW-0436">Ligase</keyword>
<comment type="caution">
    <text evidence="1">The sequence shown here is derived from an EMBL/GenBank/DDBJ whole genome shotgun (WGS) entry which is preliminary data.</text>
</comment>
<keyword evidence="2" id="KW-1185">Reference proteome</keyword>
<dbReference type="Proteomes" id="UP000187203">
    <property type="component" value="Unassembled WGS sequence"/>
</dbReference>
<dbReference type="InterPro" id="IPR053772">
    <property type="entry name" value="At1g61320/At1g61330-like"/>
</dbReference>
<sequence length="178" mass="20673">MRTSILSSNLRHLWTNFSGYLDFDVSPSIRKIHRKLPKHQAWDERMDFVMWVNGSLECIQSPTIEGFRVSLDVQSESDLDSWIIFAVTRKAKNLELDLTKTELYSYNLFGRVHDPVALKRFLISDPSISLKCLELTYYDCLKDAEISGLNLVSFKFNVSYVDVRYKNLPRLAKCVLNV</sequence>
<reference evidence="2" key="1">
    <citation type="submission" date="2013-09" db="EMBL/GenBank/DDBJ databases">
        <title>Corchorus olitorius genome sequencing.</title>
        <authorList>
            <person name="Alam M."/>
            <person name="Haque M.S."/>
            <person name="Islam M.S."/>
            <person name="Emdad E.M."/>
            <person name="Islam M.M."/>
            <person name="Ahmed B."/>
            <person name="Halim A."/>
            <person name="Hossen Q.M.M."/>
            <person name="Hossain M.Z."/>
            <person name="Ahmed R."/>
            <person name="Khan M.M."/>
            <person name="Islam R."/>
            <person name="Rashid M.M."/>
            <person name="Khan S.A."/>
            <person name="Rahman M.S."/>
            <person name="Alam M."/>
            <person name="Yahiya A.S."/>
            <person name="Khan M.S."/>
            <person name="Azam M.S."/>
            <person name="Haque T."/>
            <person name="Lashkar M.Z.H."/>
            <person name="Akhand A.I."/>
            <person name="Morshed G."/>
            <person name="Roy S."/>
            <person name="Uddin K.S."/>
            <person name="Rabeya T."/>
            <person name="Hossain A.S."/>
            <person name="Chowdhury A."/>
            <person name="Snigdha A.R."/>
            <person name="Mortoza M.S."/>
            <person name="Matin S.A."/>
            <person name="Hoque S.M.E."/>
            <person name="Islam M.K."/>
            <person name="Roy D.K."/>
            <person name="Haider R."/>
            <person name="Moosa M.M."/>
            <person name="Elias S.M."/>
            <person name="Hasan A.M."/>
            <person name="Jahan S."/>
            <person name="Shafiuddin M."/>
            <person name="Mahmood N."/>
            <person name="Shommy N.S."/>
        </authorList>
    </citation>
    <scope>NUCLEOTIDE SEQUENCE [LARGE SCALE GENOMIC DNA]</scope>
    <source>
        <strain evidence="2">cv. O-4</strain>
    </source>
</reference>